<sequence length="169" mass="20113">MSTIIWEQGSNNLENADNFAIIKQWFTNLNSKEITWKQRLLPPTRDVREIDWEAQRFDEKFIIFNSDIRGITLYWQKPDAPQERNTTPSKLELDTLKQQLYIYPQSQKDVVIRLAVPEIVYQKLQMINPQVEVSRLNENYVLILRDEKLKIEVKVALTPEKINQLKEQL</sequence>
<accession>A0ABV4Y527</accession>
<evidence type="ECO:0000313" key="1">
    <source>
        <dbReference type="EMBL" id="MFB2933920.1"/>
    </source>
</evidence>
<keyword evidence="2" id="KW-1185">Reference proteome</keyword>
<protein>
    <submittedName>
        <fullName evidence="1">Uncharacterized protein</fullName>
    </submittedName>
</protein>
<proteinExistence type="predicted"/>
<name>A0ABV4Y527_9CYAN</name>
<dbReference type="RefSeq" id="WP_413255453.1">
    <property type="nucleotide sequence ID" value="NZ_JBHFNS010000015.1"/>
</dbReference>
<comment type="caution">
    <text evidence="1">The sequence shown here is derived from an EMBL/GenBank/DDBJ whole genome shotgun (WGS) entry which is preliminary data.</text>
</comment>
<dbReference type="EMBL" id="JBHFNS010000015">
    <property type="protein sequence ID" value="MFB2933920.1"/>
    <property type="molecule type" value="Genomic_DNA"/>
</dbReference>
<organism evidence="1 2">
    <name type="scientific">Floridaenema fluviatile BLCC-F154</name>
    <dbReference type="NCBI Taxonomy" id="3153640"/>
    <lineage>
        <taxon>Bacteria</taxon>
        <taxon>Bacillati</taxon>
        <taxon>Cyanobacteriota</taxon>
        <taxon>Cyanophyceae</taxon>
        <taxon>Oscillatoriophycideae</taxon>
        <taxon>Aerosakkonematales</taxon>
        <taxon>Aerosakkonemataceae</taxon>
        <taxon>Floridanema</taxon>
        <taxon>Floridanema fluviatile</taxon>
    </lineage>
</organism>
<dbReference type="Proteomes" id="UP001576776">
    <property type="component" value="Unassembled WGS sequence"/>
</dbReference>
<gene>
    <name evidence="1" type="ORF">ACE1B6_01450</name>
</gene>
<evidence type="ECO:0000313" key="2">
    <source>
        <dbReference type="Proteomes" id="UP001576776"/>
    </source>
</evidence>
<reference evidence="1 2" key="1">
    <citation type="submission" date="2024-09" db="EMBL/GenBank/DDBJ databases">
        <title>Floridaenema gen nov. (Aerosakkonemataceae, Aerosakkonematales ord. nov., Cyanobacteria) from benthic tropical and subtropical fresh waters, with the description of four new species.</title>
        <authorList>
            <person name="Moretto J.A."/>
            <person name="Berthold D.E."/>
            <person name="Lefler F.W."/>
            <person name="Huang I.-S."/>
            <person name="Laughinghouse H. IV."/>
        </authorList>
    </citation>
    <scope>NUCLEOTIDE SEQUENCE [LARGE SCALE GENOMIC DNA]</scope>
    <source>
        <strain evidence="1 2">BLCC-F154</strain>
    </source>
</reference>